<evidence type="ECO:0000256" key="2">
    <source>
        <dbReference type="ARBA" id="ARBA00016807"/>
    </source>
</evidence>
<evidence type="ECO:0000256" key="5">
    <source>
        <dbReference type="ARBA" id="ARBA00025466"/>
    </source>
</evidence>
<gene>
    <name evidence="8" type="ORF">DIABBA_LOCUS9386</name>
</gene>
<dbReference type="EMBL" id="OU898281">
    <property type="protein sequence ID" value="CAG9836292.1"/>
    <property type="molecule type" value="Genomic_DNA"/>
</dbReference>
<evidence type="ECO:0000256" key="3">
    <source>
        <dbReference type="ARBA" id="ARBA00023015"/>
    </source>
</evidence>
<name>A0A9N9T5U2_DIABA</name>
<keyword evidence="6" id="KW-0175">Coiled coil</keyword>
<evidence type="ECO:0000256" key="4">
    <source>
        <dbReference type="ARBA" id="ARBA00023163"/>
    </source>
</evidence>
<evidence type="ECO:0000256" key="6">
    <source>
        <dbReference type="SAM" id="Coils"/>
    </source>
</evidence>
<evidence type="ECO:0000313" key="8">
    <source>
        <dbReference type="EMBL" id="CAG9836292.1"/>
    </source>
</evidence>
<sequence>MSFKLTESHWNVLLEFMEQHKEFAKGQFSGPTGRIIQRKLWEELAQLLNSLGEGSKPVEKWQKIPSTSEDDFLSTSKDVSPRIVWKTQLSIYRYVASTSSIQTSKFKHKSIEASDHGYSKLPHPKKRKIQDVENELMQESLTELREIKLELRELNKSMSSIANSLVELVAKK</sequence>
<reference evidence="8" key="1">
    <citation type="submission" date="2022-01" db="EMBL/GenBank/DDBJ databases">
        <authorList>
            <person name="King R."/>
        </authorList>
    </citation>
    <scope>NUCLEOTIDE SEQUENCE</scope>
</reference>
<feature type="domain" description="Myb/SANT-like DNA-binding" evidence="7">
    <location>
        <begin position="6"/>
        <end position="63"/>
    </location>
</feature>
<keyword evidence="4" id="KW-0804">Transcription</keyword>
<dbReference type="Pfam" id="PF13873">
    <property type="entry name" value="Myb_DNA-bind_5"/>
    <property type="match status" value="1"/>
</dbReference>
<evidence type="ECO:0000256" key="1">
    <source>
        <dbReference type="ARBA" id="ARBA00011764"/>
    </source>
</evidence>
<keyword evidence="9" id="KW-1185">Reference proteome</keyword>
<proteinExistence type="predicted"/>
<dbReference type="OrthoDB" id="7540822at2759"/>
<evidence type="ECO:0000313" key="9">
    <source>
        <dbReference type="Proteomes" id="UP001153709"/>
    </source>
</evidence>
<dbReference type="AlphaFoldDB" id="A0A9N9T5U2"/>
<organism evidence="8 9">
    <name type="scientific">Diabrotica balteata</name>
    <name type="common">Banded cucumber beetle</name>
    <dbReference type="NCBI Taxonomy" id="107213"/>
    <lineage>
        <taxon>Eukaryota</taxon>
        <taxon>Metazoa</taxon>
        <taxon>Ecdysozoa</taxon>
        <taxon>Arthropoda</taxon>
        <taxon>Hexapoda</taxon>
        <taxon>Insecta</taxon>
        <taxon>Pterygota</taxon>
        <taxon>Neoptera</taxon>
        <taxon>Endopterygota</taxon>
        <taxon>Coleoptera</taxon>
        <taxon>Polyphaga</taxon>
        <taxon>Cucujiformia</taxon>
        <taxon>Chrysomeloidea</taxon>
        <taxon>Chrysomelidae</taxon>
        <taxon>Galerucinae</taxon>
        <taxon>Diabroticina</taxon>
        <taxon>Diabroticites</taxon>
        <taxon>Diabrotica</taxon>
    </lineage>
</organism>
<comment type="function">
    <text evidence="5">Involved in transvection phenomena (= synapsis-dependent gene expression), where the synaptic pairing of chromosomes carrying genes with which zeste interacts influences the expression of these genes. Zeste binds to DNA and stimulates transcription from a nearby promoter.</text>
</comment>
<dbReference type="Proteomes" id="UP001153709">
    <property type="component" value="Chromosome 6"/>
</dbReference>
<comment type="subunit">
    <text evidence="1">Self-associates forming complexes of several hundred monomers.</text>
</comment>
<accession>A0A9N9T5U2</accession>
<evidence type="ECO:0000259" key="7">
    <source>
        <dbReference type="Pfam" id="PF13873"/>
    </source>
</evidence>
<protein>
    <recommendedName>
        <fullName evidence="2">Regulatory protein zeste</fullName>
    </recommendedName>
</protein>
<keyword evidence="3" id="KW-0805">Transcription regulation</keyword>
<dbReference type="InterPro" id="IPR028002">
    <property type="entry name" value="Myb_DNA-bind_5"/>
</dbReference>
<feature type="coiled-coil region" evidence="6">
    <location>
        <begin position="137"/>
        <end position="164"/>
    </location>
</feature>